<evidence type="ECO:0000259" key="4">
    <source>
        <dbReference type="PROSITE" id="PS01031"/>
    </source>
</evidence>
<accession>A0A6N4DH09</accession>
<dbReference type="AlphaFoldDB" id="A0A6N4DH09"/>
<evidence type="ECO:0000256" key="2">
    <source>
        <dbReference type="RuleBase" id="RU003616"/>
    </source>
</evidence>
<feature type="domain" description="SHSP" evidence="4">
    <location>
        <begin position="38"/>
        <end position="139"/>
    </location>
</feature>
<comment type="similarity">
    <text evidence="1 2">Belongs to the small heat shock protein (HSP20) family.</text>
</comment>
<dbReference type="EMBL" id="PQCO01000318">
    <property type="protein sequence ID" value="PUD98193.1"/>
    <property type="molecule type" value="Genomic_DNA"/>
</dbReference>
<evidence type="ECO:0000256" key="3">
    <source>
        <dbReference type="SAM" id="SignalP"/>
    </source>
</evidence>
<evidence type="ECO:0000313" key="6">
    <source>
        <dbReference type="Proteomes" id="UP000250928"/>
    </source>
</evidence>
<feature type="chain" id="PRO_5027061269" description="SHSP domain-containing protein" evidence="3">
    <location>
        <begin position="24"/>
        <end position="139"/>
    </location>
</feature>
<organism evidence="5 6">
    <name type="scientific">Candidatus Sedimenticola endophacoides</name>
    <dbReference type="NCBI Taxonomy" id="2548426"/>
    <lineage>
        <taxon>Bacteria</taxon>
        <taxon>Pseudomonadati</taxon>
        <taxon>Pseudomonadota</taxon>
        <taxon>Gammaproteobacteria</taxon>
        <taxon>Chromatiales</taxon>
        <taxon>Sedimenticolaceae</taxon>
        <taxon>Sedimenticola</taxon>
    </lineage>
</organism>
<protein>
    <recommendedName>
        <fullName evidence="4">SHSP domain-containing protein</fullName>
    </recommendedName>
</protein>
<dbReference type="Pfam" id="PF00011">
    <property type="entry name" value="HSP20"/>
    <property type="match status" value="1"/>
</dbReference>
<evidence type="ECO:0000313" key="5">
    <source>
        <dbReference type="EMBL" id="PUD98193.1"/>
    </source>
</evidence>
<dbReference type="InterPro" id="IPR002068">
    <property type="entry name" value="A-crystallin/Hsp20_dom"/>
</dbReference>
<gene>
    <name evidence="5" type="ORF">C3L24_13220</name>
</gene>
<sequence>MFKGFRITLVFLVGAVAGAPASADYFYYQQPGFSSYFQTFGPAFAPFKGLNVYSDAGPQGFSVHILAPGYRVEDLNIQINGRMMQITASEQSAPRPGPMQFMSWGMQSRSVWLPEKVDSTRMQTQPREGGLLVLFPWRM</sequence>
<dbReference type="Gene3D" id="2.60.40.790">
    <property type="match status" value="1"/>
</dbReference>
<comment type="caution">
    <text evidence="5">The sequence shown here is derived from an EMBL/GenBank/DDBJ whole genome shotgun (WGS) entry which is preliminary data.</text>
</comment>
<feature type="signal peptide" evidence="3">
    <location>
        <begin position="1"/>
        <end position="23"/>
    </location>
</feature>
<reference evidence="5 6" key="1">
    <citation type="submission" date="2018-01" db="EMBL/GenBank/DDBJ databases">
        <title>Novel co-symbiosis in the lucinid bivalve Phacoides pectinatus.</title>
        <authorList>
            <person name="Lim S.J."/>
            <person name="Davis B.G."/>
            <person name="Gill D.E."/>
            <person name="Engel A.S."/>
            <person name="Anderson L.C."/>
            <person name="Campbell B.J."/>
        </authorList>
    </citation>
    <scope>NUCLEOTIDE SEQUENCE [LARGE SCALE GENOMIC DNA]</scope>
    <source>
        <strain evidence="5">N3_P5</strain>
    </source>
</reference>
<keyword evidence="3" id="KW-0732">Signal</keyword>
<dbReference type="SUPFAM" id="SSF49764">
    <property type="entry name" value="HSP20-like chaperones"/>
    <property type="match status" value="1"/>
</dbReference>
<dbReference type="PROSITE" id="PS01031">
    <property type="entry name" value="SHSP"/>
    <property type="match status" value="1"/>
</dbReference>
<dbReference type="InterPro" id="IPR008978">
    <property type="entry name" value="HSP20-like_chaperone"/>
</dbReference>
<dbReference type="Proteomes" id="UP000250928">
    <property type="component" value="Unassembled WGS sequence"/>
</dbReference>
<name>A0A6N4DH09_9GAMM</name>
<evidence type="ECO:0000256" key="1">
    <source>
        <dbReference type="PROSITE-ProRule" id="PRU00285"/>
    </source>
</evidence>
<proteinExistence type="inferred from homology"/>